<keyword evidence="2" id="KW-0238">DNA-binding</keyword>
<keyword evidence="3" id="KW-1185">Reference proteome</keyword>
<dbReference type="GO" id="GO:0003677">
    <property type="term" value="F:DNA binding"/>
    <property type="evidence" value="ECO:0007669"/>
    <property type="project" value="UniProtKB-KW"/>
</dbReference>
<dbReference type="PROSITE" id="PS50930">
    <property type="entry name" value="HTH_LYTTR"/>
    <property type="match status" value="1"/>
</dbReference>
<organism evidence="2 3">
    <name type="scientific">Keratinibaculum paraultunense</name>
    <dbReference type="NCBI Taxonomy" id="1278232"/>
    <lineage>
        <taxon>Bacteria</taxon>
        <taxon>Bacillati</taxon>
        <taxon>Bacillota</taxon>
        <taxon>Tissierellia</taxon>
        <taxon>Tissierellales</taxon>
        <taxon>Tepidimicrobiaceae</taxon>
        <taxon>Keratinibaculum</taxon>
    </lineage>
</organism>
<dbReference type="EMBL" id="SMAE01000010">
    <property type="protein sequence ID" value="TCS87648.1"/>
    <property type="molecule type" value="Genomic_DNA"/>
</dbReference>
<comment type="caution">
    <text evidence="2">The sequence shown here is derived from an EMBL/GenBank/DDBJ whole genome shotgun (WGS) entry which is preliminary data.</text>
</comment>
<dbReference type="PANTHER" id="PTHR37299">
    <property type="entry name" value="TRANSCRIPTIONAL REGULATOR-RELATED"/>
    <property type="match status" value="1"/>
</dbReference>
<dbReference type="InterPro" id="IPR046947">
    <property type="entry name" value="LytR-like"/>
</dbReference>
<protein>
    <submittedName>
        <fullName evidence="2">LytTr DNA-binding domain-containing protein</fullName>
    </submittedName>
</protein>
<evidence type="ECO:0000313" key="3">
    <source>
        <dbReference type="Proteomes" id="UP000294567"/>
    </source>
</evidence>
<reference evidence="2 3" key="1">
    <citation type="submission" date="2019-03" db="EMBL/GenBank/DDBJ databases">
        <title>Genomic Encyclopedia of Type Strains, Phase IV (KMG-IV): sequencing the most valuable type-strain genomes for metagenomic binning, comparative biology and taxonomic classification.</title>
        <authorList>
            <person name="Goeker M."/>
        </authorList>
    </citation>
    <scope>NUCLEOTIDE SEQUENCE [LARGE SCALE GENOMIC DNA]</scope>
    <source>
        <strain evidence="2 3">DSM 26752</strain>
    </source>
</reference>
<dbReference type="Pfam" id="PF04397">
    <property type="entry name" value="LytTR"/>
    <property type="match status" value="1"/>
</dbReference>
<name>A0A4V2UTT7_9FIRM</name>
<dbReference type="InterPro" id="IPR007492">
    <property type="entry name" value="LytTR_DNA-bd_dom"/>
</dbReference>
<sequence>MNLEKLFIVTINEEISLSTYTLKQLMDKLGGNFVQCHRGYIINMNYIEKIHKTENDIYLKGVEIPIPIGRKYKDYIRGKIYEID</sequence>
<feature type="domain" description="HTH LytTR-type" evidence="1">
    <location>
        <begin position="1"/>
        <end position="82"/>
    </location>
</feature>
<dbReference type="GO" id="GO:0000156">
    <property type="term" value="F:phosphorelay response regulator activity"/>
    <property type="evidence" value="ECO:0007669"/>
    <property type="project" value="InterPro"/>
</dbReference>
<accession>A0A4V2UTT7</accession>
<dbReference type="PANTHER" id="PTHR37299:SF1">
    <property type="entry name" value="STAGE 0 SPORULATION PROTEIN A HOMOLOG"/>
    <property type="match status" value="1"/>
</dbReference>
<gene>
    <name evidence="2" type="ORF">EDD65_11083</name>
</gene>
<dbReference type="Proteomes" id="UP000294567">
    <property type="component" value="Unassembled WGS sequence"/>
</dbReference>
<evidence type="ECO:0000259" key="1">
    <source>
        <dbReference type="PROSITE" id="PS50930"/>
    </source>
</evidence>
<dbReference type="SMART" id="SM00850">
    <property type="entry name" value="LytTR"/>
    <property type="match status" value="1"/>
</dbReference>
<dbReference type="Gene3D" id="2.40.50.1020">
    <property type="entry name" value="LytTr DNA-binding domain"/>
    <property type="match status" value="1"/>
</dbReference>
<dbReference type="AlphaFoldDB" id="A0A4V2UTT7"/>
<dbReference type="RefSeq" id="WP_237722277.1">
    <property type="nucleotide sequence ID" value="NZ_CP068564.1"/>
</dbReference>
<proteinExistence type="predicted"/>
<evidence type="ECO:0000313" key="2">
    <source>
        <dbReference type="EMBL" id="TCS87648.1"/>
    </source>
</evidence>